<comment type="similarity">
    <text evidence="2">Belongs to the alkB family.</text>
</comment>
<dbReference type="GO" id="GO:0046872">
    <property type="term" value="F:metal ion binding"/>
    <property type="evidence" value="ECO:0007669"/>
    <property type="project" value="UniProtKB-KW"/>
</dbReference>
<comment type="subcellular location">
    <subcellularLocation>
        <location evidence="1">Nucleus</location>
    </subcellularLocation>
</comment>
<evidence type="ECO:0000313" key="9">
    <source>
        <dbReference type="EMBL" id="KAK9837051.1"/>
    </source>
</evidence>
<keyword evidence="4" id="KW-0223">Dioxygenase</keyword>
<dbReference type="GO" id="GO:0005634">
    <property type="term" value="C:nucleus"/>
    <property type="evidence" value="ECO:0007669"/>
    <property type="project" value="UniProtKB-SubCell"/>
</dbReference>
<keyword evidence="10" id="KW-1185">Reference proteome</keyword>
<dbReference type="EMBL" id="JALJOV010001989">
    <property type="protein sequence ID" value="KAK9837051.1"/>
    <property type="molecule type" value="Genomic_DNA"/>
</dbReference>
<dbReference type="Pfam" id="PF13532">
    <property type="entry name" value="2OG-FeII_Oxy_2"/>
    <property type="match status" value="1"/>
</dbReference>
<evidence type="ECO:0000256" key="7">
    <source>
        <dbReference type="ARBA" id="ARBA00023242"/>
    </source>
</evidence>
<dbReference type="SUPFAM" id="SSF51197">
    <property type="entry name" value="Clavaminate synthase-like"/>
    <property type="match status" value="1"/>
</dbReference>
<evidence type="ECO:0000313" key="10">
    <source>
        <dbReference type="Proteomes" id="UP001485043"/>
    </source>
</evidence>
<gene>
    <name evidence="9" type="ORF">WJX84_006504</name>
</gene>
<dbReference type="Proteomes" id="UP001485043">
    <property type="component" value="Unassembled WGS sequence"/>
</dbReference>
<dbReference type="InterPro" id="IPR027450">
    <property type="entry name" value="AlkB-like"/>
</dbReference>
<evidence type="ECO:0000259" key="8">
    <source>
        <dbReference type="PROSITE" id="PS51471"/>
    </source>
</evidence>
<keyword evidence="7" id="KW-0539">Nucleus</keyword>
<feature type="domain" description="Fe2OG dioxygenase" evidence="8">
    <location>
        <begin position="104"/>
        <end position="226"/>
    </location>
</feature>
<protein>
    <recommendedName>
        <fullName evidence="8">Fe2OG dioxygenase domain-containing protein</fullName>
    </recommendedName>
</protein>
<sequence>MVSIDIKDILARARRPKQNISTANRDLSAALEVLNSKAVAQSRLTLQTLASKKLQGRPWVEATGRRIQNWGGQPGRAETEELPAFLQTLVRRLVAAGVYAPQDAPNHCLINEYTNGSGIPAHDDGPLYVPPVATISLGGSAVINFVRQTSPDSQPELITKVLLQQGCLLLVDGQAYTAAMHEIPSQDSDVIDEHCCNAGLAKVSIGDVIRRPQCRLSLVLVHKRTS</sequence>
<evidence type="ECO:0000256" key="5">
    <source>
        <dbReference type="ARBA" id="ARBA00023002"/>
    </source>
</evidence>
<name>A0AAW1RUL4_9CHLO</name>
<comment type="caution">
    <text evidence="9">The sequence shown here is derived from an EMBL/GenBank/DDBJ whole genome shotgun (WGS) entry which is preliminary data.</text>
</comment>
<dbReference type="InterPro" id="IPR037151">
    <property type="entry name" value="AlkB-like_sf"/>
</dbReference>
<accession>A0AAW1RUL4</accession>
<dbReference type="GO" id="GO:0051213">
    <property type="term" value="F:dioxygenase activity"/>
    <property type="evidence" value="ECO:0007669"/>
    <property type="project" value="UniProtKB-KW"/>
</dbReference>
<keyword evidence="5" id="KW-0560">Oxidoreductase</keyword>
<evidence type="ECO:0000256" key="6">
    <source>
        <dbReference type="ARBA" id="ARBA00023004"/>
    </source>
</evidence>
<dbReference type="AlphaFoldDB" id="A0AAW1RUL4"/>
<keyword evidence="6" id="KW-0408">Iron</keyword>
<dbReference type="PROSITE" id="PS51471">
    <property type="entry name" value="FE2OG_OXY"/>
    <property type="match status" value="1"/>
</dbReference>
<evidence type="ECO:0000256" key="2">
    <source>
        <dbReference type="ARBA" id="ARBA00007879"/>
    </source>
</evidence>
<dbReference type="InterPro" id="IPR005123">
    <property type="entry name" value="Oxoglu/Fe-dep_dioxygenase_dom"/>
</dbReference>
<reference evidence="9 10" key="1">
    <citation type="journal article" date="2024" name="Nat. Commun.">
        <title>Phylogenomics reveals the evolutionary origins of lichenization in chlorophyte algae.</title>
        <authorList>
            <person name="Puginier C."/>
            <person name="Libourel C."/>
            <person name="Otte J."/>
            <person name="Skaloud P."/>
            <person name="Haon M."/>
            <person name="Grisel S."/>
            <person name="Petersen M."/>
            <person name="Berrin J.G."/>
            <person name="Delaux P.M."/>
            <person name="Dal Grande F."/>
            <person name="Keller J."/>
        </authorList>
    </citation>
    <scope>NUCLEOTIDE SEQUENCE [LARGE SCALE GENOMIC DNA]</scope>
    <source>
        <strain evidence="9 10">SAG 2523</strain>
    </source>
</reference>
<dbReference type="InterPro" id="IPR032862">
    <property type="entry name" value="ALKBH6"/>
</dbReference>
<dbReference type="Gene3D" id="2.60.120.590">
    <property type="entry name" value="Alpha-ketoglutarate-dependent dioxygenase AlkB-like"/>
    <property type="match status" value="1"/>
</dbReference>
<keyword evidence="3" id="KW-0479">Metal-binding</keyword>
<evidence type="ECO:0000256" key="1">
    <source>
        <dbReference type="ARBA" id="ARBA00004123"/>
    </source>
</evidence>
<evidence type="ECO:0000256" key="3">
    <source>
        <dbReference type="ARBA" id="ARBA00022723"/>
    </source>
</evidence>
<evidence type="ECO:0000256" key="4">
    <source>
        <dbReference type="ARBA" id="ARBA00022964"/>
    </source>
</evidence>
<dbReference type="PANTHER" id="PTHR46030">
    <property type="entry name" value="ALPHA-KETOGLUTARATE-DEPENDENT DIOXYGENASE ALKB HOMOLOG 6"/>
    <property type="match status" value="1"/>
</dbReference>
<dbReference type="PANTHER" id="PTHR46030:SF1">
    <property type="entry name" value="ALPHA-KETOGLUTARATE-DEPENDENT DIOXYGENASE ALKB HOMOLOG 6"/>
    <property type="match status" value="1"/>
</dbReference>
<organism evidence="9 10">
    <name type="scientific">Apatococcus fuscideae</name>
    <dbReference type="NCBI Taxonomy" id="2026836"/>
    <lineage>
        <taxon>Eukaryota</taxon>
        <taxon>Viridiplantae</taxon>
        <taxon>Chlorophyta</taxon>
        <taxon>core chlorophytes</taxon>
        <taxon>Trebouxiophyceae</taxon>
        <taxon>Chlorellales</taxon>
        <taxon>Chlorellaceae</taxon>
        <taxon>Apatococcus</taxon>
    </lineage>
</organism>
<proteinExistence type="inferred from homology"/>